<dbReference type="EMBL" id="LT598488">
    <property type="protein sequence ID" value="SCW02081.1"/>
    <property type="molecule type" value="Genomic_DNA"/>
</dbReference>
<evidence type="ECO:0000256" key="4">
    <source>
        <dbReference type="ARBA" id="ARBA00022478"/>
    </source>
</evidence>
<evidence type="ECO:0000313" key="9">
    <source>
        <dbReference type="Proteomes" id="UP000190831"/>
    </source>
</evidence>
<evidence type="ECO:0000256" key="1">
    <source>
        <dbReference type="ARBA" id="ARBA00004123"/>
    </source>
</evidence>
<reference evidence="9" key="1">
    <citation type="submission" date="2016-03" db="EMBL/GenBank/DDBJ databases">
        <authorList>
            <person name="Devillers H."/>
        </authorList>
    </citation>
    <scope>NUCLEOTIDE SEQUENCE [LARGE SCALE GENOMIC DNA]</scope>
</reference>
<dbReference type="Pfam" id="PF03874">
    <property type="entry name" value="RNA_pol_Rpb4"/>
    <property type="match status" value="1"/>
</dbReference>
<dbReference type="InterPro" id="IPR005574">
    <property type="entry name" value="Rpb4/RPC9"/>
</dbReference>
<keyword evidence="9" id="KW-1185">Reference proteome</keyword>
<comment type="subcellular location">
    <subcellularLocation>
        <location evidence="1">Nucleus</location>
    </subcellularLocation>
</comment>
<dbReference type="AlphaFoldDB" id="A0A1G4ME90"/>
<evidence type="ECO:0000256" key="2">
    <source>
        <dbReference type="ARBA" id="ARBA00006898"/>
    </source>
</evidence>
<dbReference type="InterPro" id="IPR038846">
    <property type="entry name" value="RPC9"/>
</dbReference>
<dbReference type="PANTHER" id="PTHR15561:SF0">
    <property type="entry name" value="DNA-DIRECTED RNA POLYMERASE III SUBUNIT RPC9"/>
    <property type="match status" value="1"/>
</dbReference>
<feature type="region of interest" description="Disordered" evidence="7">
    <location>
        <begin position="33"/>
        <end position="55"/>
    </location>
</feature>
<comment type="similarity">
    <text evidence="2">Belongs to the eukaryotic RPC9 RNA polymerase subunit family.</text>
</comment>
<dbReference type="GO" id="GO:0005666">
    <property type="term" value="C:RNA polymerase III complex"/>
    <property type="evidence" value="ECO:0007669"/>
    <property type="project" value="InterPro"/>
</dbReference>
<keyword evidence="5" id="KW-0804">Transcription</keyword>
<dbReference type="STRING" id="4955.A0A1G4ME90"/>
<dbReference type="Gene3D" id="1.20.1250.40">
    <property type="match status" value="1"/>
</dbReference>
<keyword evidence="6" id="KW-0539">Nucleus</keyword>
<evidence type="ECO:0000256" key="5">
    <source>
        <dbReference type="ARBA" id="ARBA00023163"/>
    </source>
</evidence>
<accession>A0A1G4ME90</accession>
<dbReference type="InterPro" id="IPR038324">
    <property type="entry name" value="Rpb4/RPC9_sf"/>
</dbReference>
<proteinExistence type="inferred from homology"/>
<dbReference type="GO" id="GO:0000166">
    <property type="term" value="F:nucleotide binding"/>
    <property type="evidence" value="ECO:0007669"/>
    <property type="project" value="InterPro"/>
</dbReference>
<dbReference type="GO" id="GO:0006384">
    <property type="term" value="P:transcription initiation at RNA polymerase III promoter"/>
    <property type="evidence" value="ECO:0007669"/>
    <property type="project" value="InterPro"/>
</dbReference>
<dbReference type="OrthoDB" id="1746530at2759"/>
<gene>
    <name evidence="8" type="ORF">LAFE_0E13740G</name>
</gene>
<dbReference type="SUPFAM" id="SSF47819">
    <property type="entry name" value="HRDC-like"/>
    <property type="match status" value="1"/>
</dbReference>
<dbReference type="OMA" id="PTNMVHL"/>
<evidence type="ECO:0000256" key="7">
    <source>
        <dbReference type="SAM" id="MobiDB-lite"/>
    </source>
</evidence>
<sequence length="161" mass="18546">MKIESVRDSFLSDYEVLQFLCQLERKHNWGLDDENEADETTNSHNRRRKKKQYNHPELQAITRDTVRYLSLAKTVGGGEDGDAPEDASHKKSPLTRLNDARFTELMVQLNQFPLFKAEKLQIVNQLPTNLVHLYAIVEECDARFSEEEVNQILQVVQAACA</sequence>
<dbReference type="PANTHER" id="PTHR15561">
    <property type="entry name" value="CALCITONIN GENE-RELATED PEPTIDE-RECEPTOR COMPONENT PROTEIN"/>
    <property type="match status" value="1"/>
</dbReference>
<dbReference type="InterPro" id="IPR010997">
    <property type="entry name" value="HRDC-like_sf"/>
</dbReference>
<feature type="compositionally biased region" description="Basic residues" evidence="7">
    <location>
        <begin position="44"/>
        <end position="53"/>
    </location>
</feature>
<organism evidence="8 9">
    <name type="scientific">Lachancea fermentati</name>
    <name type="common">Zygosaccharomyces fermentati</name>
    <dbReference type="NCBI Taxonomy" id="4955"/>
    <lineage>
        <taxon>Eukaryota</taxon>
        <taxon>Fungi</taxon>
        <taxon>Dikarya</taxon>
        <taxon>Ascomycota</taxon>
        <taxon>Saccharomycotina</taxon>
        <taxon>Saccharomycetes</taxon>
        <taxon>Saccharomycetales</taxon>
        <taxon>Saccharomycetaceae</taxon>
        <taxon>Lachancea</taxon>
    </lineage>
</organism>
<dbReference type="Proteomes" id="UP000190831">
    <property type="component" value="Chromosome E"/>
</dbReference>
<evidence type="ECO:0000256" key="6">
    <source>
        <dbReference type="ARBA" id="ARBA00023242"/>
    </source>
</evidence>
<evidence type="ECO:0000256" key="3">
    <source>
        <dbReference type="ARBA" id="ARBA00016672"/>
    </source>
</evidence>
<name>A0A1G4ME90_LACFM</name>
<protein>
    <recommendedName>
        <fullName evidence="3">DNA-directed RNA polymerase III subunit RPC9</fullName>
    </recommendedName>
</protein>
<evidence type="ECO:0000313" key="8">
    <source>
        <dbReference type="EMBL" id="SCW02081.1"/>
    </source>
</evidence>
<keyword evidence="4" id="KW-0240">DNA-directed RNA polymerase</keyword>